<evidence type="ECO:0000259" key="2">
    <source>
        <dbReference type="PROSITE" id="PS50858"/>
    </source>
</evidence>
<keyword evidence="4" id="KW-1185">Reference proteome</keyword>
<dbReference type="SMART" id="SM00751">
    <property type="entry name" value="BSD"/>
    <property type="match status" value="1"/>
</dbReference>
<dbReference type="InterPro" id="IPR027079">
    <property type="entry name" value="Tfb1/GTF2H1"/>
</dbReference>
<sequence>MSSQITENEFWEGREHLILAQAAAESQKRGKPGQLVDPRPQTVDGEIKIIITPQLVHDIFEEYPVVAKAYNDNVPNKLSEAEFWKRYFQSKLFNAHRASIRSSATQHVVQDDPIFDKYLEKDDDELEPRRLREEAVDIFIDLNATQEDHDETGNVKDITMQAGKQRAVLPLIRKFNEHSGRLLNTALGERTAKRRRVDVGEGTDHISQLDLDDLHDSQTSVGILLDMQDRQRYFESRVADSSGQLAVNEVLDINTALKEFKQSLSGWTDNLKKLKLERKAGEEALIAMTENVSARLEVKMKKHDMPEGLFRQMTTCQTAANEFLRQFWLSVYPPATEGQTLAMPTPAQRTAKATKMAGYLSKTPSKVTALIETARREGVDPSRVEVAMQPALDAVDRALAFWHARGSQVTG</sequence>
<evidence type="ECO:0000256" key="1">
    <source>
        <dbReference type="SAM" id="Coils"/>
    </source>
</evidence>
<accession>J4GNC4</accession>
<feature type="coiled-coil region" evidence="1">
    <location>
        <begin position="257"/>
        <end position="291"/>
    </location>
</feature>
<feature type="domain" description="BSD" evidence="2">
    <location>
        <begin position="54"/>
        <end position="95"/>
    </location>
</feature>
<evidence type="ECO:0000313" key="4">
    <source>
        <dbReference type="Proteomes" id="UP000006352"/>
    </source>
</evidence>
<keyword evidence="1" id="KW-0175">Coiled coil</keyword>
<dbReference type="HOGENOM" id="CLU_017639_3_0_1"/>
<protein>
    <recommendedName>
        <fullName evidence="2">BSD domain-containing protein</fullName>
    </recommendedName>
</protein>
<dbReference type="FunCoup" id="J4GNC4">
    <property type="interactions" value="505"/>
</dbReference>
<dbReference type="InterPro" id="IPR035925">
    <property type="entry name" value="BSD_dom_sf"/>
</dbReference>
<dbReference type="GeneID" id="24096056"/>
<evidence type="ECO:0000313" key="3">
    <source>
        <dbReference type="EMBL" id="CCM01145.1"/>
    </source>
</evidence>
<dbReference type="PANTHER" id="PTHR12856">
    <property type="entry name" value="TRANSCRIPTION INITIATION FACTOR IIH-RELATED"/>
    <property type="match status" value="1"/>
</dbReference>
<gene>
    <name evidence="3" type="ORF">FIBRA_03193</name>
</gene>
<dbReference type="Proteomes" id="UP000006352">
    <property type="component" value="Unassembled WGS sequence"/>
</dbReference>
<reference evidence="3 4" key="1">
    <citation type="journal article" date="2012" name="Appl. Environ. Microbiol.">
        <title>Short-read sequencing for genomic analysis of the brown rot fungus Fibroporia radiculosa.</title>
        <authorList>
            <person name="Tang J.D."/>
            <person name="Perkins A.D."/>
            <person name="Sonstegard T.S."/>
            <person name="Schroeder S.G."/>
            <person name="Burgess S.C."/>
            <person name="Diehl S.V."/>
        </authorList>
    </citation>
    <scope>NUCLEOTIDE SEQUENCE [LARGE SCALE GENOMIC DNA]</scope>
    <source>
        <strain evidence="3 4">TFFH 294</strain>
    </source>
</reference>
<dbReference type="OrthoDB" id="360521at2759"/>
<dbReference type="PROSITE" id="PS50858">
    <property type="entry name" value="BSD"/>
    <property type="match status" value="1"/>
</dbReference>
<dbReference type="GO" id="GO:0000439">
    <property type="term" value="C:transcription factor TFIIH core complex"/>
    <property type="evidence" value="ECO:0007669"/>
    <property type="project" value="InterPro"/>
</dbReference>
<dbReference type="RefSeq" id="XP_012180428.1">
    <property type="nucleotide sequence ID" value="XM_012325038.1"/>
</dbReference>
<dbReference type="GO" id="GO:0006289">
    <property type="term" value="P:nucleotide-excision repair"/>
    <property type="evidence" value="ECO:0007669"/>
    <property type="project" value="InterPro"/>
</dbReference>
<proteinExistence type="predicted"/>
<dbReference type="SUPFAM" id="SSF140383">
    <property type="entry name" value="BSD domain-like"/>
    <property type="match status" value="1"/>
</dbReference>
<dbReference type="AlphaFoldDB" id="J4GNC4"/>
<organism evidence="3 4">
    <name type="scientific">Fibroporia radiculosa</name>
    <dbReference type="NCBI Taxonomy" id="599839"/>
    <lineage>
        <taxon>Eukaryota</taxon>
        <taxon>Fungi</taxon>
        <taxon>Dikarya</taxon>
        <taxon>Basidiomycota</taxon>
        <taxon>Agaricomycotina</taxon>
        <taxon>Agaricomycetes</taxon>
        <taxon>Polyporales</taxon>
        <taxon>Fibroporiaceae</taxon>
        <taxon>Fibroporia</taxon>
    </lineage>
</organism>
<dbReference type="EMBL" id="HE797020">
    <property type="protein sequence ID" value="CCM01145.1"/>
    <property type="molecule type" value="Genomic_DNA"/>
</dbReference>
<dbReference type="GO" id="GO:0006351">
    <property type="term" value="P:DNA-templated transcription"/>
    <property type="evidence" value="ECO:0007669"/>
    <property type="project" value="InterPro"/>
</dbReference>
<dbReference type="InterPro" id="IPR005607">
    <property type="entry name" value="BSD_dom"/>
</dbReference>
<dbReference type="Gene3D" id="1.10.3970.10">
    <property type="entry name" value="BSD domain"/>
    <property type="match status" value="1"/>
</dbReference>
<dbReference type="InParanoid" id="J4GNC4"/>
<dbReference type="STRING" id="599839.J4GNC4"/>
<name>J4GNC4_9APHY</name>
<dbReference type="Pfam" id="PF03909">
    <property type="entry name" value="BSD"/>
    <property type="match status" value="1"/>
</dbReference>